<gene>
    <name evidence="1" type="ORF">GMARGA_LOCUS20530</name>
</gene>
<sequence length="137" mass="16019">MFILRLENDQALQQADVHEHWWIQSHHIEFLEPTHFINNDRTNLEPLLQHLAQRYQHWPPHQQAVIYSQLEELANTPPVVLEEPVISKPRGRPVGTKNKNKGMTQRELSEFEHVKKCARQCGTCHQIGHNCHTCPNA</sequence>
<proteinExistence type="predicted"/>
<dbReference type="EMBL" id="CAJVQB010018098">
    <property type="protein sequence ID" value="CAG8786516.1"/>
    <property type="molecule type" value="Genomic_DNA"/>
</dbReference>
<protein>
    <submittedName>
        <fullName evidence="1">37178_t:CDS:1</fullName>
    </submittedName>
</protein>
<comment type="caution">
    <text evidence="1">The sequence shown here is derived from an EMBL/GenBank/DDBJ whole genome shotgun (WGS) entry which is preliminary data.</text>
</comment>
<organism evidence="1 2">
    <name type="scientific">Gigaspora margarita</name>
    <dbReference type="NCBI Taxonomy" id="4874"/>
    <lineage>
        <taxon>Eukaryota</taxon>
        <taxon>Fungi</taxon>
        <taxon>Fungi incertae sedis</taxon>
        <taxon>Mucoromycota</taxon>
        <taxon>Glomeromycotina</taxon>
        <taxon>Glomeromycetes</taxon>
        <taxon>Diversisporales</taxon>
        <taxon>Gigasporaceae</taxon>
        <taxon>Gigaspora</taxon>
    </lineage>
</organism>
<dbReference type="Proteomes" id="UP000789901">
    <property type="component" value="Unassembled WGS sequence"/>
</dbReference>
<evidence type="ECO:0000313" key="1">
    <source>
        <dbReference type="EMBL" id="CAG8786516.1"/>
    </source>
</evidence>
<accession>A0ABN7VMX4</accession>
<evidence type="ECO:0000313" key="2">
    <source>
        <dbReference type="Proteomes" id="UP000789901"/>
    </source>
</evidence>
<reference evidence="1 2" key="1">
    <citation type="submission" date="2021-06" db="EMBL/GenBank/DDBJ databases">
        <authorList>
            <person name="Kallberg Y."/>
            <person name="Tangrot J."/>
            <person name="Rosling A."/>
        </authorList>
    </citation>
    <scope>NUCLEOTIDE SEQUENCE [LARGE SCALE GENOMIC DNA]</scope>
    <source>
        <strain evidence="1 2">120-4 pot B 10/14</strain>
    </source>
</reference>
<keyword evidence="2" id="KW-1185">Reference proteome</keyword>
<name>A0ABN7VMX4_GIGMA</name>